<dbReference type="PROSITE" id="PS50294">
    <property type="entry name" value="WD_REPEATS_REGION"/>
    <property type="match status" value="1"/>
</dbReference>
<evidence type="ECO:0000256" key="6">
    <source>
        <dbReference type="ARBA" id="ARBA00038255"/>
    </source>
</evidence>
<evidence type="ECO:0000256" key="2">
    <source>
        <dbReference type="ARBA" id="ARBA00022490"/>
    </source>
</evidence>
<keyword evidence="3 7" id="KW-0853">WD repeat</keyword>
<keyword evidence="2" id="KW-0963">Cytoplasm</keyword>
<dbReference type="Pfam" id="PF00400">
    <property type="entry name" value="WD40"/>
    <property type="match status" value="3"/>
</dbReference>
<keyword evidence="5" id="KW-0677">Repeat</keyword>
<feature type="repeat" description="WD" evidence="7">
    <location>
        <begin position="303"/>
        <end position="337"/>
    </location>
</feature>
<comment type="caution">
    <text evidence="8">The sequence shown here is derived from an EMBL/GenBank/DDBJ whole genome shotgun (WGS) entry which is preliminary data.</text>
</comment>
<dbReference type="PRINTS" id="PR00320">
    <property type="entry name" value="GPROTEINBRPT"/>
</dbReference>
<feature type="repeat" description="WD" evidence="7">
    <location>
        <begin position="211"/>
        <end position="243"/>
    </location>
</feature>
<comment type="similarity">
    <text evidence="6">Belongs to the WD repeat WDR6 family.</text>
</comment>
<reference evidence="8" key="1">
    <citation type="submission" date="2020-05" db="EMBL/GenBank/DDBJ databases">
        <title>Phylogenomic resolution of chytrid fungi.</title>
        <authorList>
            <person name="Stajich J.E."/>
            <person name="Amses K."/>
            <person name="Simmons R."/>
            <person name="Seto K."/>
            <person name="Myers J."/>
            <person name="Bonds A."/>
            <person name="Quandt C.A."/>
            <person name="Barry K."/>
            <person name="Liu P."/>
            <person name="Grigoriev I."/>
            <person name="Longcore J.E."/>
            <person name="James T.Y."/>
        </authorList>
    </citation>
    <scope>NUCLEOTIDE SEQUENCE</scope>
    <source>
        <strain evidence="8">JEL0379</strain>
    </source>
</reference>
<evidence type="ECO:0000256" key="1">
    <source>
        <dbReference type="ARBA" id="ARBA00004496"/>
    </source>
</evidence>
<name>A0AAD5TRM3_9FUNG</name>
<dbReference type="SUPFAM" id="SSF50969">
    <property type="entry name" value="YVTN repeat-like/Quinoprotein amine dehydrogenase"/>
    <property type="match status" value="1"/>
</dbReference>
<dbReference type="Gene3D" id="2.130.10.10">
    <property type="entry name" value="YVTN repeat-like/Quinoprotein amine dehydrogenase"/>
    <property type="match status" value="4"/>
</dbReference>
<evidence type="ECO:0000256" key="7">
    <source>
        <dbReference type="PROSITE-ProRule" id="PRU00221"/>
    </source>
</evidence>
<organism evidence="8 9">
    <name type="scientific">Geranomyces variabilis</name>
    <dbReference type="NCBI Taxonomy" id="109894"/>
    <lineage>
        <taxon>Eukaryota</taxon>
        <taxon>Fungi</taxon>
        <taxon>Fungi incertae sedis</taxon>
        <taxon>Chytridiomycota</taxon>
        <taxon>Chytridiomycota incertae sedis</taxon>
        <taxon>Chytridiomycetes</taxon>
        <taxon>Spizellomycetales</taxon>
        <taxon>Powellomycetaceae</taxon>
        <taxon>Geranomyces</taxon>
    </lineage>
</organism>
<dbReference type="InterPro" id="IPR051973">
    <property type="entry name" value="tRNA_Anticodon_Mtase-Reg"/>
</dbReference>
<dbReference type="EMBL" id="JADGJQ010000017">
    <property type="protein sequence ID" value="KAJ3180285.1"/>
    <property type="molecule type" value="Genomic_DNA"/>
</dbReference>
<evidence type="ECO:0000256" key="5">
    <source>
        <dbReference type="ARBA" id="ARBA00022737"/>
    </source>
</evidence>
<dbReference type="SMART" id="SM00320">
    <property type="entry name" value="WD40"/>
    <property type="match status" value="9"/>
</dbReference>
<dbReference type="Proteomes" id="UP001212152">
    <property type="component" value="Unassembled WGS sequence"/>
</dbReference>
<dbReference type="InterPro" id="IPR011044">
    <property type="entry name" value="Quino_amine_DH_bsu"/>
</dbReference>
<dbReference type="InterPro" id="IPR001680">
    <property type="entry name" value="WD40_rpt"/>
</dbReference>
<evidence type="ECO:0000256" key="4">
    <source>
        <dbReference type="ARBA" id="ARBA00022694"/>
    </source>
</evidence>
<evidence type="ECO:0000313" key="8">
    <source>
        <dbReference type="EMBL" id="KAJ3180285.1"/>
    </source>
</evidence>
<dbReference type="GO" id="GO:0005737">
    <property type="term" value="C:cytoplasm"/>
    <property type="evidence" value="ECO:0007669"/>
    <property type="project" value="UniProtKB-SubCell"/>
</dbReference>
<dbReference type="InterPro" id="IPR020472">
    <property type="entry name" value="WD40_PAC1"/>
</dbReference>
<dbReference type="SUPFAM" id="SSF50978">
    <property type="entry name" value="WD40 repeat-like"/>
    <property type="match status" value="2"/>
</dbReference>
<dbReference type="PANTHER" id="PTHR14344:SF3">
    <property type="entry name" value="WD REPEAT-CONTAINING PROTEIN 6"/>
    <property type="match status" value="1"/>
</dbReference>
<keyword evidence="4" id="KW-0819">tRNA processing</keyword>
<protein>
    <submittedName>
        <fullName evidence="8">WD repeat-containing protein 6</fullName>
    </submittedName>
</protein>
<dbReference type="PANTHER" id="PTHR14344">
    <property type="entry name" value="WD REPEAT PROTEIN"/>
    <property type="match status" value="1"/>
</dbReference>
<dbReference type="GO" id="GO:0030488">
    <property type="term" value="P:tRNA methylation"/>
    <property type="evidence" value="ECO:0007669"/>
    <property type="project" value="TreeGrafter"/>
</dbReference>
<evidence type="ECO:0000256" key="3">
    <source>
        <dbReference type="ARBA" id="ARBA00022574"/>
    </source>
</evidence>
<gene>
    <name evidence="8" type="primary">WDR6</name>
    <name evidence="8" type="ORF">HDU87_002164</name>
</gene>
<evidence type="ECO:0000313" key="9">
    <source>
        <dbReference type="Proteomes" id="UP001212152"/>
    </source>
</evidence>
<accession>A0AAD5TRM3</accession>
<dbReference type="PROSITE" id="PS00678">
    <property type="entry name" value="WD_REPEATS_1"/>
    <property type="match status" value="1"/>
</dbReference>
<feature type="repeat" description="WD" evidence="7">
    <location>
        <begin position="255"/>
        <end position="294"/>
    </location>
</feature>
<dbReference type="AlphaFoldDB" id="A0AAD5TRM3"/>
<proteinExistence type="inferred from homology"/>
<sequence>MEGSPGHALTKTAYAGQITALEFLTPSLLLATTGPFAKVFDILAGRTIAVFEIFDPTRVHGIHPDRPPLAVPGAALQSVRVALSGGKQLKVLCLTFGYDAAGTLVHCEQAIASPLNAFKDWIKDVAWLKSGESERLALAFAHNFVEIWDVESGSFIEKIQCEEHCILYSARFFGGEGGKTYLASGTVFNQILLWDIESRNQDGEGVIHKSLVGHEGVIFNIRLSNDGKRLATASDDRTIRVWETAIDRKSQHLCLFGHASRVWDCKIVGKLVVSVAEDSTCRVWDLDTSECIACWEGHAGKNVWSVDIDPLANVVASGGGDAGIRLWSLTSLERNKIDSEEQFSRVELKRVQDTVKSAEIVRTFAIVDFTRSVIATTEGRFLLCEKANPEQELYADAEFSRYGVLATSECCQLSVVGGINGQVAAFSPSGAFSPVKWYAHASKITLVVIRPAAAPGTWYVITGSETVDVLEMSVVRIPQSPALPCVIETIATVVLPIHFWTMDVTLSVEKRLLILGSRAGAIATYEFPLSAPDEGTRAEPARLEAGILRRRAHGKEAVTSIAVDPRMSADRPGELTFGTVGRDGVYCRWSLKRKQDELTWTMDLFYRSKITNGWLEKIQYVDDTAVICGFFAKCFFAYNETKKYEMFSVACGGGHRKWEFKAQDGLLNRATFGFLRKERLHFVFRETDTSKQFSDPKLQDGHSGSETRVVRFVDGWEASEKSLFVTSGEDAVLRFCEYDPKRRDQTFRNLVNIRKHISVIRGIAFTRGKGGMLMFTAGAHEELRCWRLERDSQQGVRCLDTAIAPNASDITETRIMDIGAASLASLGENFATKHLIAAACSDTFVRLWLFDEECNEFSLLGYSRAHGRCVLKARVTTVRTPEQVEVIVTTAGTDGRILLWDCERLVRRSGELQPLELGTPMHSSTLHQSGVNALDVSTDAGKSSLCIATGGDDNAIAAMSVILIRKESGLSVANLVQGVMPSPHSSGVTGIKFIRPRTIITTSNDQRINVFDLVQHQSKDGVYNFSCVSSVYIDVADIADLDIKNLEGDRFQVAVGGFGIQILDSEAVARNYVEYS</sequence>
<dbReference type="InterPro" id="IPR019775">
    <property type="entry name" value="WD40_repeat_CS"/>
</dbReference>
<keyword evidence="9" id="KW-1185">Reference proteome</keyword>
<dbReference type="PROSITE" id="PS50082">
    <property type="entry name" value="WD_REPEATS_2"/>
    <property type="match status" value="3"/>
</dbReference>
<dbReference type="InterPro" id="IPR015943">
    <property type="entry name" value="WD40/YVTN_repeat-like_dom_sf"/>
</dbReference>
<comment type="subcellular location">
    <subcellularLocation>
        <location evidence="1">Cytoplasm</location>
    </subcellularLocation>
</comment>
<dbReference type="InterPro" id="IPR036322">
    <property type="entry name" value="WD40_repeat_dom_sf"/>
</dbReference>